<feature type="domain" description="UspA" evidence="1">
    <location>
        <begin position="6"/>
        <end position="158"/>
    </location>
</feature>
<sequence>MAEIGRKIGVAMDFSEGSKAALKWAIKGLLKKDDTIIILHVKQRQALESRNLIWVDSGSPLIPFAELHDSGVMHGYGVDFDPEVLGLLETIANQLQVTVLAKVYWGDAREKVCEAVGSLELDSLIMGSRGLSSIQRVLMGSVTSYVLEHASCPVTVVKA</sequence>
<organism evidence="2 3">
    <name type="scientific">Saponaria officinalis</name>
    <name type="common">Common soapwort</name>
    <name type="synonym">Lychnis saponaria</name>
    <dbReference type="NCBI Taxonomy" id="3572"/>
    <lineage>
        <taxon>Eukaryota</taxon>
        <taxon>Viridiplantae</taxon>
        <taxon>Streptophyta</taxon>
        <taxon>Embryophyta</taxon>
        <taxon>Tracheophyta</taxon>
        <taxon>Spermatophyta</taxon>
        <taxon>Magnoliopsida</taxon>
        <taxon>eudicotyledons</taxon>
        <taxon>Gunneridae</taxon>
        <taxon>Pentapetalae</taxon>
        <taxon>Caryophyllales</taxon>
        <taxon>Caryophyllaceae</taxon>
        <taxon>Caryophylleae</taxon>
        <taxon>Saponaria</taxon>
    </lineage>
</organism>
<dbReference type="AlphaFoldDB" id="A0AAW1LLJ1"/>
<reference evidence="2 3" key="1">
    <citation type="submission" date="2024-03" db="EMBL/GenBank/DDBJ databases">
        <title>WGS assembly of Saponaria officinalis var. Norfolk2.</title>
        <authorList>
            <person name="Jenkins J."/>
            <person name="Shu S."/>
            <person name="Grimwood J."/>
            <person name="Barry K."/>
            <person name="Goodstein D."/>
            <person name="Schmutz J."/>
            <person name="Leebens-Mack J."/>
            <person name="Osbourn A."/>
        </authorList>
    </citation>
    <scope>NUCLEOTIDE SEQUENCE [LARGE SCALE GENOMIC DNA]</scope>
    <source>
        <strain evidence="3">cv. Norfolk2</strain>
        <strain evidence="2">JIC</strain>
        <tissue evidence="2">Leaf</tissue>
    </source>
</reference>
<accession>A0AAW1LLJ1</accession>
<evidence type="ECO:0000313" key="2">
    <source>
        <dbReference type="EMBL" id="KAK9734767.1"/>
    </source>
</evidence>
<protein>
    <recommendedName>
        <fullName evidence="1">UspA domain-containing protein</fullName>
    </recommendedName>
</protein>
<gene>
    <name evidence="2" type="ORF">RND81_04G162200</name>
</gene>
<dbReference type="PANTHER" id="PTHR46100">
    <property type="entry name" value="IMP2'P"/>
    <property type="match status" value="1"/>
</dbReference>
<comment type="caution">
    <text evidence="2">The sequence shown here is derived from an EMBL/GenBank/DDBJ whole genome shotgun (WGS) entry which is preliminary data.</text>
</comment>
<dbReference type="EMBL" id="JBDFQZ010000004">
    <property type="protein sequence ID" value="KAK9734768.1"/>
    <property type="molecule type" value="Genomic_DNA"/>
</dbReference>
<name>A0AAW1LLJ1_SAPOF</name>
<keyword evidence="3" id="KW-1185">Reference proteome</keyword>
<evidence type="ECO:0000313" key="3">
    <source>
        <dbReference type="Proteomes" id="UP001443914"/>
    </source>
</evidence>
<dbReference type="PANTHER" id="PTHR46100:SF7">
    <property type="entry name" value="UNIVERSAL STRESS PROTEIN PHOS34-LIKE"/>
    <property type="match status" value="1"/>
</dbReference>
<dbReference type="CDD" id="cd23659">
    <property type="entry name" value="USP_At3g01520-like"/>
    <property type="match status" value="1"/>
</dbReference>
<dbReference type="Gene3D" id="3.40.50.620">
    <property type="entry name" value="HUPs"/>
    <property type="match status" value="1"/>
</dbReference>
<dbReference type="InterPro" id="IPR006016">
    <property type="entry name" value="UspA"/>
</dbReference>
<proteinExistence type="predicted"/>
<dbReference type="SUPFAM" id="SSF52402">
    <property type="entry name" value="Adenine nucleotide alpha hydrolases-like"/>
    <property type="match status" value="1"/>
</dbReference>
<dbReference type="InterPro" id="IPR014729">
    <property type="entry name" value="Rossmann-like_a/b/a_fold"/>
</dbReference>
<dbReference type="InterPro" id="IPR006015">
    <property type="entry name" value="Universal_stress_UspA"/>
</dbReference>
<dbReference type="EMBL" id="JBDFQZ010000004">
    <property type="protein sequence ID" value="KAK9734767.1"/>
    <property type="molecule type" value="Genomic_DNA"/>
</dbReference>
<evidence type="ECO:0000259" key="1">
    <source>
        <dbReference type="Pfam" id="PF00582"/>
    </source>
</evidence>
<dbReference type="Pfam" id="PF00582">
    <property type="entry name" value="Usp"/>
    <property type="match status" value="1"/>
</dbReference>
<dbReference type="Proteomes" id="UP001443914">
    <property type="component" value="Unassembled WGS sequence"/>
</dbReference>
<dbReference type="PRINTS" id="PR01438">
    <property type="entry name" value="UNVRSLSTRESS"/>
</dbReference>